<name>A0ABS1DHP2_9PROT</name>
<accession>A0ABS1DHP2</accession>
<proteinExistence type="predicted"/>
<dbReference type="SUPFAM" id="SSF53335">
    <property type="entry name" value="S-adenosyl-L-methionine-dependent methyltransferases"/>
    <property type="match status" value="1"/>
</dbReference>
<organism evidence="2 3">
    <name type="scientific">Rhodovibrio sodomensis</name>
    <dbReference type="NCBI Taxonomy" id="1088"/>
    <lineage>
        <taxon>Bacteria</taxon>
        <taxon>Pseudomonadati</taxon>
        <taxon>Pseudomonadota</taxon>
        <taxon>Alphaproteobacteria</taxon>
        <taxon>Rhodospirillales</taxon>
        <taxon>Rhodovibrionaceae</taxon>
        <taxon>Rhodovibrio</taxon>
    </lineage>
</organism>
<sequence length="201" mass="22859">MRAHWDKVYAEKAEDELSWTQRAPAMSLRMIHRCQLGQDDPIVDVGAGTSRLIDDLLGVGYRDVSLLDISANALDRVQDRRDDRSDLIERIVANVTTWEPGRSYKLWHDRAVLHFLTEPERRQGYLDALHAGLERGGQFIVATFALGGPEKCSGLPVVRYGADDLAALLGEAWMLQEVEREDHMTPGGRVQPFTWCRFRRD</sequence>
<dbReference type="InterPro" id="IPR041698">
    <property type="entry name" value="Methyltransf_25"/>
</dbReference>
<feature type="domain" description="Methyltransferase" evidence="1">
    <location>
        <begin position="42"/>
        <end position="137"/>
    </location>
</feature>
<reference evidence="2 3" key="1">
    <citation type="journal article" date="2020" name="Microorganisms">
        <title>Osmotic Adaptation and Compatible Solute Biosynthesis of Phototrophic Bacteria as Revealed from Genome Analyses.</title>
        <authorList>
            <person name="Imhoff J.F."/>
            <person name="Rahn T."/>
            <person name="Kunzel S."/>
            <person name="Keller A."/>
            <person name="Neulinger S.C."/>
        </authorList>
    </citation>
    <scope>NUCLEOTIDE SEQUENCE [LARGE SCALE GENOMIC DNA]</scope>
    <source>
        <strain evidence="2 3">DSM 9895</strain>
    </source>
</reference>
<evidence type="ECO:0000313" key="2">
    <source>
        <dbReference type="EMBL" id="MBK1669263.1"/>
    </source>
</evidence>
<comment type="caution">
    <text evidence="2">The sequence shown here is derived from an EMBL/GenBank/DDBJ whole genome shotgun (WGS) entry which is preliminary data.</text>
</comment>
<protein>
    <recommendedName>
        <fullName evidence="1">Methyltransferase domain-containing protein</fullName>
    </recommendedName>
</protein>
<evidence type="ECO:0000259" key="1">
    <source>
        <dbReference type="Pfam" id="PF13649"/>
    </source>
</evidence>
<dbReference type="EMBL" id="NRRL01000043">
    <property type="protein sequence ID" value="MBK1669263.1"/>
    <property type="molecule type" value="Genomic_DNA"/>
</dbReference>
<gene>
    <name evidence="2" type="ORF">CKO28_14595</name>
</gene>
<keyword evidence="3" id="KW-1185">Reference proteome</keyword>
<dbReference type="Gene3D" id="3.40.50.150">
    <property type="entry name" value="Vaccinia Virus protein VP39"/>
    <property type="match status" value="1"/>
</dbReference>
<evidence type="ECO:0000313" key="3">
    <source>
        <dbReference type="Proteomes" id="UP001296873"/>
    </source>
</evidence>
<dbReference type="InterPro" id="IPR029063">
    <property type="entry name" value="SAM-dependent_MTases_sf"/>
</dbReference>
<dbReference type="Pfam" id="PF13649">
    <property type="entry name" value="Methyltransf_25"/>
    <property type="match status" value="1"/>
</dbReference>
<dbReference type="Proteomes" id="UP001296873">
    <property type="component" value="Unassembled WGS sequence"/>
</dbReference>